<dbReference type="PANTHER" id="PTHR32319">
    <property type="entry name" value="BACTERIAL HEMOLYSIN-LIKE PROTEIN"/>
    <property type="match status" value="1"/>
</dbReference>
<dbReference type="EMBL" id="CADCVG010000062">
    <property type="protein sequence ID" value="CAA9455290.1"/>
    <property type="molecule type" value="Genomic_DNA"/>
</dbReference>
<organism evidence="3">
    <name type="scientific">uncultured Rubrobacteraceae bacterium</name>
    <dbReference type="NCBI Taxonomy" id="349277"/>
    <lineage>
        <taxon>Bacteria</taxon>
        <taxon>Bacillati</taxon>
        <taxon>Actinomycetota</taxon>
        <taxon>Rubrobacteria</taxon>
        <taxon>Rubrobacterales</taxon>
        <taxon>Rubrobacteraceae</taxon>
        <taxon>environmental samples</taxon>
    </lineage>
</organism>
<dbReference type="SUPFAM" id="SSF53335">
    <property type="entry name" value="S-adenosyl-L-methionine-dependent methyltransferases"/>
    <property type="match status" value="1"/>
</dbReference>
<feature type="domain" description="Ribosomal RNA methyltransferase FtsJ" evidence="2">
    <location>
        <begin position="31"/>
        <end position="213"/>
    </location>
</feature>
<dbReference type="InterPro" id="IPR029063">
    <property type="entry name" value="SAM-dependent_MTases_sf"/>
</dbReference>
<dbReference type="CDD" id="cd02440">
    <property type="entry name" value="AdoMet_MTases"/>
    <property type="match status" value="1"/>
</dbReference>
<dbReference type="AlphaFoldDB" id="A0A6J4R2J1"/>
<reference evidence="3" key="1">
    <citation type="submission" date="2020-02" db="EMBL/GenBank/DDBJ databases">
        <authorList>
            <person name="Meier V. D."/>
        </authorList>
    </citation>
    <scope>NUCLEOTIDE SEQUENCE</scope>
    <source>
        <strain evidence="3">AVDCRST_MAG14</strain>
    </source>
</reference>
<protein>
    <submittedName>
        <fullName evidence="3">RNA binding methyltransferase FtsJ like</fullName>
    </submittedName>
</protein>
<dbReference type="PANTHER" id="PTHR32319:SF0">
    <property type="entry name" value="BACTERIAL HEMOLYSIN-LIKE PROTEIN"/>
    <property type="match status" value="1"/>
</dbReference>
<name>A0A6J4R2J1_9ACTN</name>
<dbReference type="NCBIfam" id="TIGR00478">
    <property type="entry name" value="tly"/>
    <property type="match status" value="1"/>
</dbReference>
<proteinExistence type="predicted"/>
<sequence length="235" mass="24715">MRVAGEVVTKAGHRVSPDAGITVDSPRGSSFVSRAGEKLAHALDAFGMEVEGRDCLDAGASTGGFTDVLLRRGARRVIAVDVGYGQLDWRLRNDSRVVVMERTNVRYLSGEDLPFGPDLLVADLSFISLLVALRNLLSTTPSVGEAVVLVKPQFEAGPEHVGRGGLVRDPAVRAAVVRGAAEAFEAVGFGAVEVARSPVAGRRAGNVEYTLHLLRGAETALDEERILTVVGGGSS</sequence>
<dbReference type="InterPro" id="IPR004538">
    <property type="entry name" value="Hemolysin_A/TlyA"/>
</dbReference>
<dbReference type="PIRSF" id="PIRSF005578">
    <property type="entry name" value="TlyA"/>
    <property type="match status" value="1"/>
</dbReference>
<gene>
    <name evidence="3" type="ORF">AVDCRST_MAG14-1522</name>
</gene>
<dbReference type="GO" id="GO:0008168">
    <property type="term" value="F:methyltransferase activity"/>
    <property type="evidence" value="ECO:0007669"/>
    <property type="project" value="UniProtKB-KW"/>
</dbReference>
<keyword evidence="3" id="KW-0489">Methyltransferase</keyword>
<evidence type="ECO:0000259" key="2">
    <source>
        <dbReference type="Pfam" id="PF01728"/>
    </source>
</evidence>
<dbReference type="InterPro" id="IPR047048">
    <property type="entry name" value="TlyA"/>
</dbReference>
<keyword evidence="3" id="KW-0808">Transferase</keyword>
<accession>A0A6J4R2J1</accession>
<dbReference type="GO" id="GO:0003723">
    <property type="term" value="F:RNA binding"/>
    <property type="evidence" value="ECO:0007669"/>
    <property type="project" value="UniProtKB-KW"/>
</dbReference>
<keyword evidence="1" id="KW-0694">RNA-binding</keyword>
<dbReference type="Pfam" id="PF01728">
    <property type="entry name" value="FtsJ"/>
    <property type="match status" value="1"/>
</dbReference>
<dbReference type="Gene3D" id="3.40.50.150">
    <property type="entry name" value="Vaccinia Virus protein VP39"/>
    <property type="match status" value="1"/>
</dbReference>
<dbReference type="InterPro" id="IPR002877">
    <property type="entry name" value="RNA_MeTrfase_FtsJ_dom"/>
</dbReference>
<dbReference type="GO" id="GO:0032259">
    <property type="term" value="P:methylation"/>
    <property type="evidence" value="ECO:0007669"/>
    <property type="project" value="UniProtKB-KW"/>
</dbReference>
<evidence type="ECO:0000313" key="3">
    <source>
        <dbReference type="EMBL" id="CAA9455290.1"/>
    </source>
</evidence>
<evidence type="ECO:0000256" key="1">
    <source>
        <dbReference type="ARBA" id="ARBA00022884"/>
    </source>
</evidence>